<evidence type="ECO:0000259" key="3">
    <source>
        <dbReference type="PROSITE" id="PS50157"/>
    </source>
</evidence>
<dbReference type="GO" id="GO:0006355">
    <property type="term" value="P:regulation of DNA-templated transcription"/>
    <property type="evidence" value="ECO:0007669"/>
    <property type="project" value="InterPro"/>
</dbReference>
<dbReference type="GO" id="GO:0008270">
    <property type="term" value="F:zinc ion binding"/>
    <property type="evidence" value="ECO:0007669"/>
    <property type="project" value="UniProtKB-KW"/>
</dbReference>
<dbReference type="PANTHER" id="PTHR36167:SF3">
    <property type="entry name" value="C2H2 FINGER DOMAIN TRANSCRIPTION FACTOR (EUROFUNG)-RELATED"/>
    <property type="match status" value="1"/>
</dbReference>
<sequence>QHSVDDPTSSKTYSFVALPGNAVRKRPRRRYDEIERLYQCSWPECTKAYGTLNHLNAHVQMQKHGPKRSPGEFKELRKLWRKTKKEAEASSMAGAGALRRSMSMGFGMGLRREDLYQSPSYMHGPPHHHRSFSHHSASGLSPPLSASLPHHAYGVDAHTSTHPLRYSPDAHAHTAQAYGGADFRPAASGPWTSSSRLDLYQGQQHSPSSAYGYIDSGGSGSATEMYNHSASTPRARLPSNSMLLTPLVGPAHAHGTETYAAVADSYYAKRREGSGDEY</sequence>
<feature type="region of interest" description="Disordered" evidence="2">
    <location>
        <begin position="192"/>
        <end position="215"/>
    </location>
</feature>
<feature type="non-terminal residue" evidence="4">
    <location>
        <position position="1"/>
    </location>
</feature>
<dbReference type="InterPro" id="IPR013087">
    <property type="entry name" value="Znf_C2H2_type"/>
</dbReference>
<dbReference type="PROSITE" id="PS50157">
    <property type="entry name" value="ZINC_FINGER_C2H2_2"/>
    <property type="match status" value="1"/>
</dbReference>
<evidence type="ECO:0000313" key="4">
    <source>
        <dbReference type="EMBL" id="CAK5267684.1"/>
    </source>
</evidence>
<comment type="caution">
    <text evidence="4">The sequence shown here is derived from an EMBL/GenBank/DDBJ whole genome shotgun (WGS) entry which is preliminary data.</text>
</comment>
<dbReference type="InterPro" id="IPR039327">
    <property type="entry name" value="CON7-like"/>
</dbReference>
<dbReference type="PROSITE" id="PS00028">
    <property type="entry name" value="ZINC_FINGER_C2H2_1"/>
    <property type="match status" value="1"/>
</dbReference>
<feature type="region of interest" description="Disordered" evidence="2">
    <location>
        <begin position="117"/>
        <end position="145"/>
    </location>
</feature>
<keyword evidence="1" id="KW-0863">Zinc-finger</keyword>
<proteinExistence type="predicted"/>
<feature type="compositionally biased region" description="Low complexity" evidence="2">
    <location>
        <begin position="134"/>
        <end position="145"/>
    </location>
</feature>
<keyword evidence="5" id="KW-1185">Reference proteome</keyword>
<dbReference type="AlphaFoldDB" id="A0AAD2JYR9"/>
<keyword evidence="1" id="KW-0862">Zinc</keyword>
<reference evidence="4" key="1">
    <citation type="submission" date="2023-11" db="EMBL/GenBank/DDBJ databases">
        <authorList>
            <person name="De Vega J J."/>
            <person name="De Vega J J."/>
        </authorList>
    </citation>
    <scope>NUCLEOTIDE SEQUENCE</scope>
</reference>
<evidence type="ECO:0000313" key="5">
    <source>
        <dbReference type="Proteomes" id="UP001295794"/>
    </source>
</evidence>
<dbReference type="Proteomes" id="UP001295794">
    <property type="component" value="Unassembled WGS sequence"/>
</dbReference>
<feature type="compositionally biased region" description="Polar residues" evidence="2">
    <location>
        <begin position="192"/>
        <end position="209"/>
    </location>
</feature>
<feature type="domain" description="C2H2-type" evidence="3">
    <location>
        <begin position="38"/>
        <end position="69"/>
    </location>
</feature>
<evidence type="ECO:0000256" key="2">
    <source>
        <dbReference type="SAM" id="MobiDB-lite"/>
    </source>
</evidence>
<accession>A0AAD2JYR9</accession>
<keyword evidence="1" id="KW-0479">Metal-binding</keyword>
<gene>
    <name evidence="4" type="ORF">MYCIT1_LOCUS10400</name>
</gene>
<name>A0AAD2JYR9_9AGAR</name>
<dbReference type="PANTHER" id="PTHR36167">
    <property type="entry name" value="C2H2 FINGER DOMAIN TRANSCRIPTION FACTOR (EUROFUNG)-RELATED"/>
    <property type="match status" value="1"/>
</dbReference>
<organism evidence="4 5">
    <name type="scientific">Mycena citricolor</name>
    <dbReference type="NCBI Taxonomy" id="2018698"/>
    <lineage>
        <taxon>Eukaryota</taxon>
        <taxon>Fungi</taxon>
        <taxon>Dikarya</taxon>
        <taxon>Basidiomycota</taxon>
        <taxon>Agaricomycotina</taxon>
        <taxon>Agaricomycetes</taxon>
        <taxon>Agaricomycetidae</taxon>
        <taxon>Agaricales</taxon>
        <taxon>Marasmiineae</taxon>
        <taxon>Mycenaceae</taxon>
        <taxon>Mycena</taxon>
    </lineage>
</organism>
<dbReference type="EMBL" id="CAVNYO010000130">
    <property type="protein sequence ID" value="CAK5267684.1"/>
    <property type="molecule type" value="Genomic_DNA"/>
</dbReference>
<protein>
    <recommendedName>
        <fullName evidence="3">C2H2-type domain-containing protein</fullName>
    </recommendedName>
</protein>
<dbReference type="Gene3D" id="3.30.160.60">
    <property type="entry name" value="Classic Zinc Finger"/>
    <property type="match status" value="1"/>
</dbReference>
<evidence type="ECO:0000256" key="1">
    <source>
        <dbReference type="PROSITE-ProRule" id="PRU00042"/>
    </source>
</evidence>